<evidence type="ECO:0000313" key="10">
    <source>
        <dbReference type="Proteomes" id="UP001443914"/>
    </source>
</evidence>
<dbReference type="GO" id="GO:0000987">
    <property type="term" value="F:cis-regulatory region sequence-specific DNA binding"/>
    <property type="evidence" value="ECO:0007669"/>
    <property type="project" value="InterPro"/>
</dbReference>
<feature type="domain" description="MADS-box" evidence="8">
    <location>
        <begin position="1"/>
        <end position="53"/>
    </location>
</feature>
<dbReference type="PROSITE" id="PS50066">
    <property type="entry name" value="MADS_BOX_2"/>
    <property type="match status" value="1"/>
</dbReference>
<dbReference type="InterPro" id="IPR033897">
    <property type="entry name" value="SRF-like_MADS-box"/>
</dbReference>
<evidence type="ECO:0000256" key="6">
    <source>
        <dbReference type="SAM" id="Coils"/>
    </source>
</evidence>
<proteinExistence type="predicted"/>
<dbReference type="EMBL" id="JBDFQZ010000011">
    <property type="protein sequence ID" value="KAK9675931.1"/>
    <property type="molecule type" value="Genomic_DNA"/>
</dbReference>
<dbReference type="InterPro" id="IPR050142">
    <property type="entry name" value="MADS-box/MEF2_TF"/>
</dbReference>
<dbReference type="GO" id="GO:0000981">
    <property type="term" value="F:DNA-binding transcription factor activity, RNA polymerase II-specific"/>
    <property type="evidence" value="ECO:0007669"/>
    <property type="project" value="InterPro"/>
</dbReference>
<evidence type="ECO:0000256" key="1">
    <source>
        <dbReference type="ARBA" id="ARBA00004123"/>
    </source>
</evidence>
<keyword evidence="4" id="KW-0804">Transcription</keyword>
<dbReference type="InterPro" id="IPR036879">
    <property type="entry name" value="TF_MADSbox_sf"/>
</dbReference>
<evidence type="ECO:0000259" key="8">
    <source>
        <dbReference type="PROSITE" id="PS50066"/>
    </source>
</evidence>
<feature type="region of interest" description="Disordered" evidence="7">
    <location>
        <begin position="221"/>
        <end position="256"/>
    </location>
</feature>
<evidence type="ECO:0000256" key="5">
    <source>
        <dbReference type="ARBA" id="ARBA00023242"/>
    </source>
</evidence>
<name>A0AAW1HHX0_SAPOF</name>
<dbReference type="CDD" id="cd00266">
    <property type="entry name" value="MADS_SRF_like"/>
    <property type="match status" value="1"/>
</dbReference>
<keyword evidence="6" id="KW-0175">Coiled coil</keyword>
<dbReference type="SMART" id="SM00432">
    <property type="entry name" value="MADS"/>
    <property type="match status" value="1"/>
</dbReference>
<evidence type="ECO:0000256" key="7">
    <source>
        <dbReference type="SAM" id="MobiDB-lite"/>
    </source>
</evidence>
<dbReference type="Pfam" id="PF00319">
    <property type="entry name" value="SRF-TF"/>
    <property type="match status" value="1"/>
</dbReference>
<dbReference type="GO" id="GO:0046983">
    <property type="term" value="F:protein dimerization activity"/>
    <property type="evidence" value="ECO:0007669"/>
    <property type="project" value="InterPro"/>
</dbReference>
<feature type="coiled-coil region" evidence="6">
    <location>
        <begin position="76"/>
        <end position="173"/>
    </location>
</feature>
<organism evidence="9 10">
    <name type="scientific">Saponaria officinalis</name>
    <name type="common">Common soapwort</name>
    <name type="synonym">Lychnis saponaria</name>
    <dbReference type="NCBI Taxonomy" id="3572"/>
    <lineage>
        <taxon>Eukaryota</taxon>
        <taxon>Viridiplantae</taxon>
        <taxon>Streptophyta</taxon>
        <taxon>Embryophyta</taxon>
        <taxon>Tracheophyta</taxon>
        <taxon>Spermatophyta</taxon>
        <taxon>Magnoliopsida</taxon>
        <taxon>eudicotyledons</taxon>
        <taxon>Gunneridae</taxon>
        <taxon>Pentapetalae</taxon>
        <taxon>Caryophyllales</taxon>
        <taxon>Caryophyllaceae</taxon>
        <taxon>Caryophylleae</taxon>
        <taxon>Saponaria</taxon>
    </lineage>
</organism>
<comment type="caution">
    <text evidence="9">The sequence shown here is derived from an EMBL/GenBank/DDBJ whole genome shotgun (WGS) entry which is preliminary data.</text>
</comment>
<comment type="subcellular location">
    <subcellularLocation>
        <location evidence="1">Nucleus</location>
    </subcellularLocation>
</comment>
<feature type="compositionally biased region" description="Polar residues" evidence="7">
    <location>
        <begin position="223"/>
        <end position="256"/>
    </location>
</feature>
<dbReference type="InterPro" id="IPR002100">
    <property type="entry name" value="TF_MADSbox"/>
</dbReference>
<reference evidence="9" key="1">
    <citation type="submission" date="2024-03" db="EMBL/GenBank/DDBJ databases">
        <title>WGS assembly of Saponaria officinalis var. Norfolk2.</title>
        <authorList>
            <person name="Jenkins J."/>
            <person name="Shu S."/>
            <person name="Grimwood J."/>
            <person name="Barry K."/>
            <person name="Goodstein D."/>
            <person name="Schmutz J."/>
            <person name="Leebens-Mack J."/>
            <person name="Osbourn A."/>
        </authorList>
    </citation>
    <scope>NUCLEOTIDE SEQUENCE [LARGE SCALE GENOMIC DNA]</scope>
    <source>
        <strain evidence="9">JIC</strain>
    </source>
</reference>
<dbReference type="AlphaFoldDB" id="A0AAW1HHX0"/>
<evidence type="ECO:0000256" key="2">
    <source>
        <dbReference type="ARBA" id="ARBA00023015"/>
    </source>
</evidence>
<sequence length="373" mass="41817">MGRVKLDIKKLENSSGRQATYSKRKQGILKKAEELATLCDIDLALVMFSPGGKPSVRCGKSGIEEVIAKYNQLPPHERTKKKLEGLEALKKTYKKSDHDVNIQDFIGTSAPTVKDLTDQAARIQTRVAKIHERLRYWSTPDKVSDLEIVMQMEDSLQKSLDHIQKAKENFQKRQRVSLESYTELPFHISEQQLQHLFWSSSDDIPNALLTSESKLSTQREMESYTGSTCGSNFGNLSTGSKSEENSPGQLSTTDNVGQCQDAFQGLQFDGQYPYLQQPVNMQGTTNLQAMLGFDHHKLQIPAFDVNGNYQPTVWPGTTNYLAPETPADSAFGYYLSYQKSAVPAPAPALPTIYERMARDPSHLLFDNALNHHV</sequence>
<dbReference type="PRINTS" id="PR00404">
    <property type="entry name" value="MADSDOMAIN"/>
</dbReference>
<accession>A0AAW1HHX0</accession>
<keyword evidence="2" id="KW-0805">Transcription regulation</keyword>
<dbReference type="Gene3D" id="3.40.1810.10">
    <property type="entry name" value="Transcription factor, MADS-box"/>
    <property type="match status" value="1"/>
</dbReference>
<evidence type="ECO:0000256" key="4">
    <source>
        <dbReference type="ARBA" id="ARBA00023163"/>
    </source>
</evidence>
<keyword evidence="5" id="KW-0539">Nucleus</keyword>
<dbReference type="GO" id="GO:0045944">
    <property type="term" value="P:positive regulation of transcription by RNA polymerase II"/>
    <property type="evidence" value="ECO:0007669"/>
    <property type="project" value="InterPro"/>
</dbReference>
<dbReference type="GO" id="GO:0005634">
    <property type="term" value="C:nucleus"/>
    <property type="evidence" value="ECO:0007669"/>
    <property type="project" value="UniProtKB-SubCell"/>
</dbReference>
<dbReference type="Proteomes" id="UP001443914">
    <property type="component" value="Unassembled WGS sequence"/>
</dbReference>
<dbReference type="SUPFAM" id="SSF55455">
    <property type="entry name" value="SRF-like"/>
    <property type="match status" value="1"/>
</dbReference>
<gene>
    <name evidence="9" type="ORF">RND81_11G042200</name>
</gene>
<keyword evidence="10" id="KW-1185">Reference proteome</keyword>
<dbReference type="PANTHER" id="PTHR48019">
    <property type="entry name" value="SERUM RESPONSE FACTOR HOMOLOG"/>
    <property type="match status" value="1"/>
</dbReference>
<evidence type="ECO:0000256" key="3">
    <source>
        <dbReference type="ARBA" id="ARBA00023125"/>
    </source>
</evidence>
<protein>
    <recommendedName>
        <fullName evidence="8">MADS-box domain-containing protein</fullName>
    </recommendedName>
</protein>
<keyword evidence="3" id="KW-0238">DNA-binding</keyword>
<evidence type="ECO:0000313" key="9">
    <source>
        <dbReference type="EMBL" id="KAK9675931.1"/>
    </source>
</evidence>